<dbReference type="InterPro" id="IPR016040">
    <property type="entry name" value="NAD(P)-bd_dom"/>
</dbReference>
<dbReference type="Gene3D" id="3.90.25.10">
    <property type="entry name" value="UDP-galactose 4-epimerase, domain 1"/>
    <property type="match status" value="1"/>
</dbReference>
<dbReference type="SUPFAM" id="SSF51735">
    <property type="entry name" value="NAD(P)-binding Rossmann-fold domains"/>
    <property type="match status" value="1"/>
</dbReference>
<evidence type="ECO:0000313" key="4">
    <source>
        <dbReference type="Proteomes" id="UP000469670"/>
    </source>
</evidence>
<dbReference type="InterPro" id="IPR051604">
    <property type="entry name" value="Ergot_Alk_Oxidoreductase"/>
</dbReference>
<dbReference type="AlphaFoldDB" id="A0A7K3RSD5"/>
<evidence type="ECO:0000313" key="3">
    <source>
        <dbReference type="EMBL" id="NEC18151.1"/>
    </source>
</evidence>
<comment type="caution">
    <text evidence="3">The sequence shown here is derived from an EMBL/GenBank/DDBJ whole genome shotgun (WGS) entry which is preliminary data.</text>
</comment>
<feature type="compositionally biased region" description="Polar residues" evidence="1">
    <location>
        <begin position="1"/>
        <end position="12"/>
    </location>
</feature>
<dbReference type="EMBL" id="JAAGMP010000357">
    <property type="protein sequence ID" value="NEC18151.1"/>
    <property type="molecule type" value="Genomic_DNA"/>
</dbReference>
<accession>A0A7K3RSD5</accession>
<dbReference type="PANTHER" id="PTHR43162">
    <property type="match status" value="1"/>
</dbReference>
<dbReference type="PANTHER" id="PTHR43162:SF1">
    <property type="entry name" value="PRESTALK A DIFFERENTIATION PROTEIN A"/>
    <property type="match status" value="1"/>
</dbReference>
<dbReference type="Pfam" id="PF13460">
    <property type="entry name" value="NAD_binding_10"/>
    <property type="match status" value="1"/>
</dbReference>
<dbReference type="Proteomes" id="UP000469670">
    <property type="component" value="Unassembled WGS sequence"/>
</dbReference>
<reference evidence="3 4" key="1">
    <citation type="submission" date="2020-01" db="EMBL/GenBank/DDBJ databases">
        <title>Insect and environment-associated Actinomycetes.</title>
        <authorList>
            <person name="Currrie C."/>
            <person name="Chevrette M."/>
            <person name="Carlson C."/>
            <person name="Stubbendieck R."/>
            <person name="Wendt-Pienkowski E."/>
        </authorList>
    </citation>
    <scope>NUCLEOTIDE SEQUENCE [LARGE SCALE GENOMIC DNA]</scope>
    <source>
        <strain evidence="3 4">SID7590</strain>
    </source>
</reference>
<gene>
    <name evidence="3" type="ORF">G3I50_07725</name>
</gene>
<proteinExistence type="predicted"/>
<feature type="region of interest" description="Disordered" evidence="1">
    <location>
        <begin position="1"/>
        <end position="23"/>
    </location>
</feature>
<evidence type="ECO:0000259" key="2">
    <source>
        <dbReference type="Pfam" id="PF13460"/>
    </source>
</evidence>
<protein>
    <submittedName>
        <fullName evidence="3">NAD(P)H-binding protein</fullName>
    </submittedName>
</protein>
<dbReference type="RefSeq" id="WP_164200843.1">
    <property type="nucleotide sequence ID" value="NZ_JAAGMP010000357.1"/>
</dbReference>
<feature type="domain" description="NAD(P)-binding" evidence="2">
    <location>
        <begin position="28"/>
        <end position="194"/>
    </location>
</feature>
<dbReference type="InterPro" id="IPR036291">
    <property type="entry name" value="NAD(P)-bd_dom_sf"/>
</dbReference>
<sequence>MNTHPATNTPPASGSRPAHDARPVLVTGATGKSGRRVVTRLRARGVPVRAASRTGEHPFDWTDPGTWDAALDGVRALYLVQLNGSRLVRPFLDSAVRHGVRRVVLASGRGIDDPGYMPGSDVARDAALDSEAAVRDSGLEWTISRPGWFAQTFTEGIYADAVRAGELRLPAGEGAAAFLDADDVAAVVAAALTEDGHTGRTYELTGPEAVTLAEVATTLSKATGRTVRYVPLSRREYVVELGQQGVPPEVAQALANAAESLRLGTDAQVSDGVQRALGRPPRTFAEAVAATPATDTGDGC</sequence>
<dbReference type="Gene3D" id="3.40.50.720">
    <property type="entry name" value="NAD(P)-binding Rossmann-like Domain"/>
    <property type="match status" value="1"/>
</dbReference>
<name>A0A7K3RSD5_9ACTN</name>
<organism evidence="3 4">
    <name type="scientific">Streptomyces parvus</name>
    <dbReference type="NCBI Taxonomy" id="66428"/>
    <lineage>
        <taxon>Bacteria</taxon>
        <taxon>Bacillati</taxon>
        <taxon>Actinomycetota</taxon>
        <taxon>Actinomycetes</taxon>
        <taxon>Kitasatosporales</taxon>
        <taxon>Streptomycetaceae</taxon>
        <taxon>Streptomyces</taxon>
    </lineage>
</organism>
<evidence type="ECO:0000256" key="1">
    <source>
        <dbReference type="SAM" id="MobiDB-lite"/>
    </source>
</evidence>